<dbReference type="Gramene" id="Zm00001eb321750_T005">
    <property type="protein sequence ID" value="Zm00001eb321750_P005"/>
    <property type="gene ID" value="Zm00001eb321750"/>
</dbReference>
<evidence type="ECO:0008006" key="5">
    <source>
        <dbReference type="Google" id="ProtNLM"/>
    </source>
</evidence>
<proteinExistence type="evidence at protein level"/>
<dbReference type="AlphaFoldDB" id="A0A804QEX0"/>
<dbReference type="OrthoDB" id="10265275at2759"/>
<evidence type="ECO:0000313" key="2">
    <source>
        <dbReference type="EnsemblPlants" id="Zm00001eb321750_P005"/>
    </source>
</evidence>
<keyword evidence="1" id="KW-0736">Signalosome</keyword>
<dbReference type="Proteomes" id="UP000007305">
    <property type="component" value="Chromosome 7"/>
</dbReference>
<keyword evidence="4" id="KW-1267">Proteomics identification</keyword>
<gene>
    <name evidence="2" type="primary">LOC100284717</name>
</gene>
<evidence type="ECO:0000256" key="1">
    <source>
        <dbReference type="ARBA" id="ARBA00022790"/>
    </source>
</evidence>
<dbReference type="InterPro" id="IPR045237">
    <property type="entry name" value="COPS7/eIF3m"/>
</dbReference>
<reference evidence="2" key="2">
    <citation type="submission" date="2019-07" db="EMBL/GenBank/DDBJ databases">
        <authorList>
            <person name="Seetharam A."/>
            <person name="Woodhouse M."/>
            <person name="Cannon E."/>
        </authorList>
    </citation>
    <scope>NUCLEOTIDE SEQUENCE [LARGE SCALE GENOMIC DNA]</scope>
    <source>
        <strain evidence="2">cv. B73</strain>
    </source>
</reference>
<keyword evidence="3" id="KW-1185">Reference proteome</keyword>
<protein>
    <recommendedName>
        <fullName evidence="5">COP9 signalosome complex subunit 7</fullName>
    </recommendedName>
</protein>
<reference evidence="3" key="1">
    <citation type="submission" date="2015-12" db="EMBL/GenBank/DDBJ databases">
        <title>Update maize B73 reference genome by single molecule sequencing technologies.</title>
        <authorList>
            <consortium name="Maize Genome Sequencing Project"/>
            <person name="Ware D."/>
        </authorList>
    </citation>
    <scope>NUCLEOTIDE SEQUENCE [LARGE SCALE GENOMIC DNA]</scope>
    <source>
        <strain evidence="3">cv. B73</strain>
    </source>
</reference>
<dbReference type="PANTHER" id="PTHR15350">
    <property type="entry name" value="COP9 SIGNALOSOME COMPLEX SUBUNIT 7/DENDRITIC CELL PROTEIN GA17"/>
    <property type="match status" value="1"/>
</dbReference>
<reference evidence="2" key="3">
    <citation type="submission" date="2021-05" db="UniProtKB">
        <authorList>
            <consortium name="EnsemblPlants"/>
        </authorList>
    </citation>
    <scope>IDENTIFICATION</scope>
    <source>
        <strain evidence="2">cv. B73</strain>
    </source>
</reference>
<dbReference type="PANTHER" id="PTHR15350:SF5">
    <property type="entry name" value="COP9 SIGNALOSOME COMPLEX SUBUNIT 7"/>
    <property type="match status" value="1"/>
</dbReference>
<dbReference type="GO" id="GO:0008180">
    <property type="term" value="C:COP9 signalosome"/>
    <property type="evidence" value="ECO:0007669"/>
    <property type="project" value="UniProtKB-KW"/>
</dbReference>
<dbReference type="EnsemblPlants" id="Zm00001eb321750_T005">
    <property type="protein sequence ID" value="Zm00001eb321750_P005"/>
    <property type="gene ID" value="Zm00001eb321750"/>
</dbReference>
<evidence type="ECO:0000313" key="3">
    <source>
        <dbReference type="Proteomes" id="UP000007305"/>
    </source>
</evidence>
<accession>A0A804QEX0</accession>
<name>A0A804QEX0_MAIZE</name>
<evidence type="ECO:0007829" key="4">
    <source>
        <dbReference type="PeptideAtlas" id="A0A804QEX0"/>
    </source>
</evidence>
<sequence>MAMDAERRQAELIAQFSSQAVALSSAQQLAALVLEATSHPALFAFSELLALPALSMLAGTQYSSSLDLLRLFAYGTLKDYKNNSGSLPALLPDQVRKLKQLSVLTLAESTKILPYDQLMQELDVSNGIVRGKLDQLRRCFEVRCLQPVSAASLSICPMIFLYAYCIRFRYNLQLEEILHLIS</sequence>
<organism evidence="2 3">
    <name type="scientific">Zea mays</name>
    <name type="common">Maize</name>
    <dbReference type="NCBI Taxonomy" id="4577"/>
    <lineage>
        <taxon>Eukaryota</taxon>
        <taxon>Viridiplantae</taxon>
        <taxon>Streptophyta</taxon>
        <taxon>Embryophyta</taxon>
        <taxon>Tracheophyta</taxon>
        <taxon>Spermatophyta</taxon>
        <taxon>Magnoliopsida</taxon>
        <taxon>Liliopsida</taxon>
        <taxon>Poales</taxon>
        <taxon>Poaceae</taxon>
        <taxon>PACMAD clade</taxon>
        <taxon>Panicoideae</taxon>
        <taxon>Andropogonodae</taxon>
        <taxon>Andropogoneae</taxon>
        <taxon>Tripsacinae</taxon>
        <taxon>Zea</taxon>
    </lineage>
</organism>